<evidence type="ECO:0000256" key="1">
    <source>
        <dbReference type="SAM" id="MobiDB-lite"/>
    </source>
</evidence>
<gene>
    <name evidence="2" type="ORF">LEMA_P121440.1</name>
</gene>
<dbReference type="VEuPathDB" id="FungiDB:LEMA_P121440.1"/>
<accession>E4ZSK0</accession>
<evidence type="ECO:0000313" key="3">
    <source>
        <dbReference type="Proteomes" id="UP000002668"/>
    </source>
</evidence>
<reference evidence="3" key="1">
    <citation type="journal article" date="2011" name="Nat. Commun.">
        <title>Effector diversification within compartments of the Leptosphaeria maculans genome affected by Repeat-Induced Point mutations.</title>
        <authorList>
            <person name="Rouxel T."/>
            <person name="Grandaubert J."/>
            <person name="Hane J.K."/>
            <person name="Hoede C."/>
            <person name="van de Wouw A.P."/>
            <person name="Couloux A."/>
            <person name="Dominguez V."/>
            <person name="Anthouard V."/>
            <person name="Bally P."/>
            <person name="Bourras S."/>
            <person name="Cozijnsen A.J."/>
            <person name="Ciuffetti L.M."/>
            <person name="Degrave A."/>
            <person name="Dilmaghani A."/>
            <person name="Duret L."/>
            <person name="Fudal I."/>
            <person name="Goodwin S.B."/>
            <person name="Gout L."/>
            <person name="Glaser N."/>
            <person name="Linglin J."/>
            <person name="Kema G.H.J."/>
            <person name="Lapalu N."/>
            <person name="Lawrence C.B."/>
            <person name="May K."/>
            <person name="Meyer M."/>
            <person name="Ollivier B."/>
            <person name="Poulain J."/>
            <person name="Schoch C.L."/>
            <person name="Simon A."/>
            <person name="Spatafora J.W."/>
            <person name="Stachowiak A."/>
            <person name="Turgeon B.G."/>
            <person name="Tyler B.M."/>
            <person name="Vincent D."/>
            <person name="Weissenbach J."/>
            <person name="Amselem J."/>
            <person name="Quesneville H."/>
            <person name="Oliver R.P."/>
            <person name="Wincker P."/>
            <person name="Balesdent M.-H."/>
            <person name="Howlett B.J."/>
        </authorList>
    </citation>
    <scope>NUCLEOTIDE SEQUENCE [LARGE SCALE GENOMIC DNA]</scope>
    <source>
        <strain evidence="3">JN3 / isolate v23.1.3 / race Av1-4-5-6-7-8</strain>
    </source>
</reference>
<feature type="region of interest" description="Disordered" evidence="1">
    <location>
        <begin position="95"/>
        <end position="119"/>
    </location>
</feature>
<sequence>MSPFPIHWQEDHVLTLLQSSHCNRHSSVSLDRETRRVVFSGEGGRMLVLAFLRPFSSYLSSSARPPTAPVVDLGCCSSACRTRWEHAARCTLSQRKGTHSRAAATEEPVASGKKNTSTTTTRLGDAWAKKFFTVAVAV</sequence>
<evidence type="ECO:0000313" key="2">
    <source>
        <dbReference type="EMBL" id="CBX94380.1"/>
    </source>
</evidence>
<organism evidence="3">
    <name type="scientific">Leptosphaeria maculans (strain JN3 / isolate v23.1.3 / race Av1-4-5-6-7-8)</name>
    <name type="common">Blackleg fungus</name>
    <name type="synonym">Phoma lingam</name>
    <dbReference type="NCBI Taxonomy" id="985895"/>
    <lineage>
        <taxon>Eukaryota</taxon>
        <taxon>Fungi</taxon>
        <taxon>Dikarya</taxon>
        <taxon>Ascomycota</taxon>
        <taxon>Pezizomycotina</taxon>
        <taxon>Dothideomycetes</taxon>
        <taxon>Pleosporomycetidae</taxon>
        <taxon>Pleosporales</taxon>
        <taxon>Pleosporineae</taxon>
        <taxon>Leptosphaeriaceae</taxon>
        <taxon>Plenodomus</taxon>
        <taxon>Plenodomus lingam/Leptosphaeria maculans species complex</taxon>
    </lineage>
</organism>
<dbReference type="GeneID" id="13290967"/>
<name>E4ZSK0_LEPMJ</name>
<keyword evidence="3" id="KW-1185">Reference proteome</keyword>
<dbReference type="Proteomes" id="UP000002668">
    <property type="component" value="Genome"/>
</dbReference>
<dbReference type="EMBL" id="FP929122">
    <property type="protein sequence ID" value="CBX94380.1"/>
    <property type="molecule type" value="Genomic_DNA"/>
</dbReference>
<dbReference type="HOGENOM" id="CLU_1855619_0_0_1"/>
<dbReference type="AlphaFoldDB" id="E4ZSK0"/>
<proteinExistence type="predicted"/>
<dbReference type="InParanoid" id="E4ZSK0"/>
<protein>
    <submittedName>
        <fullName evidence="2">Predicted protein</fullName>
    </submittedName>
</protein>